<evidence type="ECO:0000256" key="4">
    <source>
        <dbReference type="HAMAP-Rule" id="MF_01473"/>
    </source>
</evidence>
<dbReference type="AlphaFoldDB" id="A0A0R2HDH9"/>
<dbReference type="PATRIC" id="fig|1410657.5.peg.1387"/>
<dbReference type="Proteomes" id="UP000051841">
    <property type="component" value="Unassembled WGS sequence"/>
</dbReference>
<sequence>MEKSFGGSAMILLFEEYNQLAKDLLYSLRQTHDDVIPVCMHYDGTLPDDIFSPFKNLVFTSDEGEPLYFNKLPMRHYDRIQSTMSEGKIYAGSRLRGRIFYHQPTHKRYIKDVDYLDENGKVCVTDHYDLKGRKYAQTSFFHKIGRVMRAYYNEKGQEVITENFITKDIIYNDLENNQIKLFKNIVEFTIFFLEKMGMASQPIYFTSLSHPFFVSQRMPNRQREDVLFWQEDIYDEIPGNMQVILSGESTSTKKIFVQKPEAYRKLIELGASQDMVKELGMIYDFKKNDKKKDIVILTNSDQIEKLNELVEACQDRKIHIAAITEMSGKLLKYGSYKNVRLYPNITESHAKKLIENCQYYFDINYGGEILNAIREAFIHEMVIFAFEDTIHHHEYVAKEHIFNKGDMSSLMTVLLGDYHTQLNIQKKAALSEDVNTYKEKLSQ</sequence>
<dbReference type="InterPro" id="IPR014268">
    <property type="entry name" value="GtfB"/>
</dbReference>
<evidence type="ECO:0000313" key="5">
    <source>
        <dbReference type="EMBL" id="KRN47690.1"/>
    </source>
</evidence>
<keyword evidence="2 4" id="KW-1003">Cell membrane</keyword>
<dbReference type="EMBL" id="JQBL01000036">
    <property type="protein sequence ID" value="KRN47690.1"/>
    <property type="molecule type" value="Genomic_DNA"/>
</dbReference>
<comment type="subunit">
    <text evidence="4">Forms a heterotetramer with 2 subunits each of GtfA and GtfB. Part of the accessory SecA2/SecY2 protein translocation apparatus.</text>
</comment>
<keyword evidence="6" id="KW-1185">Reference proteome</keyword>
<evidence type="ECO:0000313" key="6">
    <source>
        <dbReference type="Proteomes" id="UP000051841"/>
    </source>
</evidence>
<reference evidence="5 6" key="1">
    <citation type="journal article" date="2015" name="Genome Announc.">
        <title>Expanding the biotechnology potential of lactobacilli through comparative genomics of 213 strains and associated genera.</title>
        <authorList>
            <person name="Sun Z."/>
            <person name="Harris H.M."/>
            <person name="McCann A."/>
            <person name="Guo C."/>
            <person name="Argimon S."/>
            <person name="Zhang W."/>
            <person name="Yang X."/>
            <person name="Jeffery I.B."/>
            <person name="Cooney J.C."/>
            <person name="Kagawa T.F."/>
            <person name="Liu W."/>
            <person name="Song Y."/>
            <person name="Salvetti E."/>
            <person name="Wrobel A."/>
            <person name="Rasinkangas P."/>
            <person name="Parkhill J."/>
            <person name="Rea M.C."/>
            <person name="O'Sullivan O."/>
            <person name="Ritari J."/>
            <person name="Douillard F.P."/>
            <person name="Paul Ross R."/>
            <person name="Yang R."/>
            <person name="Briner A.E."/>
            <person name="Felis G.E."/>
            <person name="de Vos W.M."/>
            <person name="Barrangou R."/>
            <person name="Klaenhammer T.R."/>
            <person name="Caufield P.W."/>
            <person name="Cui Y."/>
            <person name="Zhang H."/>
            <person name="O'Toole P.W."/>
        </authorList>
    </citation>
    <scope>NUCLEOTIDE SEQUENCE [LARGE SCALE GENOMIC DNA]</scope>
    <source>
        <strain evidence="5 6">DSM 20405</strain>
    </source>
</reference>
<accession>A0A0R2HDH9</accession>
<protein>
    <recommendedName>
        <fullName evidence="4">UDP-N-acetylglucosamine--peptide N-acetylglucosaminyltransferase stabilizing protein GtfB</fullName>
    </recommendedName>
    <alternativeName>
        <fullName evidence="4">Glycosyltransferase stabilizing protein GtfB</fullName>
    </alternativeName>
</protein>
<name>A0A0R2HDH9_9FIRM</name>
<keyword evidence="3 4" id="KW-0472">Membrane</keyword>
<organism evidence="5 6">
    <name type="scientific">Kandleria vitulina DSM 20405</name>
    <dbReference type="NCBI Taxonomy" id="1410657"/>
    <lineage>
        <taxon>Bacteria</taxon>
        <taxon>Bacillati</taxon>
        <taxon>Bacillota</taxon>
        <taxon>Erysipelotrichia</taxon>
        <taxon>Erysipelotrichales</taxon>
        <taxon>Coprobacillaceae</taxon>
        <taxon>Kandleria</taxon>
    </lineage>
</organism>
<dbReference type="UniPathway" id="UPA00378"/>
<dbReference type="GO" id="GO:0031647">
    <property type="term" value="P:regulation of protein stability"/>
    <property type="evidence" value="ECO:0007669"/>
    <property type="project" value="UniProtKB-UniRule"/>
</dbReference>
<dbReference type="NCBIfam" id="TIGR02919">
    <property type="entry name" value="accessory Sec system glycosylation chaperone GtfB"/>
    <property type="match status" value="1"/>
</dbReference>
<comment type="subcellular location">
    <subcellularLocation>
        <location evidence="4">Cell membrane</location>
        <topology evidence="4">Peripheral membrane protein</topology>
    </subcellularLocation>
</comment>
<proteinExistence type="inferred from homology"/>
<comment type="caution">
    <text evidence="5">The sequence shown here is derived from an EMBL/GenBank/DDBJ whole genome shotgun (WGS) entry which is preliminary data.</text>
</comment>
<comment type="similarity">
    <text evidence="4">Belongs to the GtfB family.</text>
</comment>
<comment type="function">
    <text evidence="4">Required for polymorphic O-glycosylation of the serine-rich repeat protein in this bacteria. A stabilizing protein that is part of the accessory SecA2/SecY2 system specifically required to export serine-rich repeat cell wall proteins usually encoded upstream in the same operon. The GtfA-GtfB complex adds GlcNAc from UDP-GlcNAc to the substrate protein, attaching the first sugar residue. Stabilizes the glycosylation activity of GtfA. Has no N-acetylglucosaminyl transferase activity on its own.</text>
</comment>
<dbReference type="HAMAP" id="MF_01473">
    <property type="entry name" value="GtfB"/>
    <property type="match status" value="1"/>
</dbReference>
<evidence type="ECO:0000256" key="3">
    <source>
        <dbReference type="ARBA" id="ARBA00023136"/>
    </source>
</evidence>
<gene>
    <name evidence="4" type="primary">gtfB</name>
    <name evidence="5" type="ORF">IV49_GL001339</name>
</gene>
<evidence type="ECO:0000256" key="1">
    <source>
        <dbReference type="ARBA" id="ARBA00004922"/>
    </source>
</evidence>
<comment type="pathway">
    <text evidence="1 4">Protein modification; protein glycosylation.</text>
</comment>
<evidence type="ECO:0000256" key="2">
    <source>
        <dbReference type="ARBA" id="ARBA00022475"/>
    </source>
</evidence>
<dbReference type="GO" id="GO:0017122">
    <property type="term" value="C:protein N-acetylglucosaminyltransferase complex"/>
    <property type="evidence" value="ECO:0007669"/>
    <property type="project" value="UniProtKB-UniRule"/>
</dbReference>
<dbReference type="GO" id="GO:0005886">
    <property type="term" value="C:plasma membrane"/>
    <property type="evidence" value="ECO:0007669"/>
    <property type="project" value="UniProtKB-SubCell"/>
</dbReference>